<keyword evidence="10 14" id="KW-0460">Magnesium</keyword>
<evidence type="ECO:0000259" key="15">
    <source>
        <dbReference type="Pfam" id="PF00224"/>
    </source>
</evidence>
<evidence type="ECO:0000313" key="17">
    <source>
        <dbReference type="Proteomes" id="UP001473424"/>
    </source>
</evidence>
<dbReference type="EC" id="2.7.1.40" evidence="4 13"/>
<feature type="domain" description="Pyruvate kinase barrel" evidence="15">
    <location>
        <begin position="6"/>
        <end position="328"/>
    </location>
</feature>
<evidence type="ECO:0000256" key="11">
    <source>
        <dbReference type="ARBA" id="ARBA00023152"/>
    </source>
</evidence>
<keyword evidence="17" id="KW-1185">Reference proteome</keyword>
<comment type="similarity">
    <text evidence="3 14">Belongs to the pyruvate kinase family.</text>
</comment>
<keyword evidence="5 14" id="KW-0808">Transferase</keyword>
<dbReference type="InterPro" id="IPR001697">
    <property type="entry name" value="Pyr_Knase"/>
</dbReference>
<dbReference type="SUPFAM" id="SSF50800">
    <property type="entry name" value="PK beta-barrel domain-like"/>
    <property type="match status" value="1"/>
</dbReference>
<dbReference type="PANTHER" id="PTHR11817">
    <property type="entry name" value="PYRUVATE KINASE"/>
    <property type="match status" value="1"/>
</dbReference>
<evidence type="ECO:0000256" key="3">
    <source>
        <dbReference type="ARBA" id="ARBA00008663"/>
    </source>
</evidence>
<reference evidence="17" key="1">
    <citation type="journal article" date="2024" name="FEMS Microbiol. Lett.">
        <title>Genomic insights into Spiroplasma endosymbionts that induce male-killing and protective phenotypes in the pea aphid.</title>
        <authorList>
            <person name="Arai H."/>
            <person name="Legeai F."/>
            <person name="Kageyama D."/>
            <person name="Sugio A."/>
            <person name="Simon J.C."/>
        </authorList>
    </citation>
    <scope>NUCLEOTIDE SEQUENCE [LARGE SCALE GENOMIC DNA]</scope>
    <source>
        <strain evidence="17">sAp269</strain>
    </source>
</reference>
<dbReference type="InterPro" id="IPR040442">
    <property type="entry name" value="Pyrv_kinase-like_dom_sf"/>
</dbReference>
<dbReference type="GO" id="GO:0016301">
    <property type="term" value="F:kinase activity"/>
    <property type="evidence" value="ECO:0007669"/>
    <property type="project" value="UniProtKB-KW"/>
</dbReference>
<evidence type="ECO:0000256" key="1">
    <source>
        <dbReference type="ARBA" id="ARBA00001958"/>
    </source>
</evidence>
<evidence type="ECO:0000256" key="6">
    <source>
        <dbReference type="ARBA" id="ARBA00022723"/>
    </source>
</evidence>
<evidence type="ECO:0000256" key="5">
    <source>
        <dbReference type="ARBA" id="ARBA00022679"/>
    </source>
</evidence>
<keyword evidence="12 16" id="KW-0670">Pyruvate</keyword>
<proteinExistence type="inferred from homology"/>
<keyword evidence="6" id="KW-0479">Metal-binding</keyword>
<gene>
    <name evidence="16" type="primary">pyk</name>
    <name evidence="16" type="ORF">SAP269_14890</name>
</gene>
<dbReference type="InterPro" id="IPR015806">
    <property type="entry name" value="Pyrv_Knase_insert_dom_sf"/>
</dbReference>
<dbReference type="Gene3D" id="3.20.20.60">
    <property type="entry name" value="Phosphoenolpyruvate-binding domains"/>
    <property type="match status" value="1"/>
</dbReference>
<dbReference type="SUPFAM" id="SSF52935">
    <property type="entry name" value="PK C-terminal domain-like"/>
    <property type="match status" value="1"/>
</dbReference>
<dbReference type="Gene3D" id="3.40.1380.20">
    <property type="entry name" value="Pyruvate kinase, C-terminal domain"/>
    <property type="match status" value="1"/>
</dbReference>
<evidence type="ECO:0000256" key="14">
    <source>
        <dbReference type="RuleBase" id="RU000504"/>
    </source>
</evidence>
<accession>A0ABM8JNM4</accession>
<dbReference type="RefSeq" id="WP_353305814.1">
    <property type="nucleotide sequence ID" value="NZ_AP028955.1"/>
</dbReference>
<evidence type="ECO:0000256" key="7">
    <source>
        <dbReference type="ARBA" id="ARBA00022741"/>
    </source>
</evidence>
<evidence type="ECO:0000313" key="16">
    <source>
        <dbReference type="EMBL" id="BET38900.1"/>
    </source>
</evidence>
<keyword evidence="8 14" id="KW-0418">Kinase</keyword>
<dbReference type="NCBIfam" id="NF004491">
    <property type="entry name" value="PRK05826.1"/>
    <property type="match status" value="1"/>
</dbReference>
<evidence type="ECO:0000256" key="13">
    <source>
        <dbReference type="NCBIfam" id="TIGR01064"/>
    </source>
</evidence>
<evidence type="ECO:0000256" key="10">
    <source>
        <dbReference type="ARBA" id="ARBA00022842"/>
    </source>
</evidence>
<dbReference type="InterPro" id="IPR011037">
    <property type="entry name" value="Pyrv_Knase-like_insert_dom_sf"/>
</dbReference>
<dbReference type="EMBL" id="AP028955">
    <property type="protein sequence ID" value="BET38900.1"/>
    <property type="molecule type" value="Genomic_DNA"/>
</dbReference>
<evidence type="ECO:0000256" key="2">
    <source>
        <dbReference type="ARBA" id="ARBA00004997"/>
    </source>
</evidence>
<dbReference type="InterPro" id="IPR015813">
    <property type="entry name" value="Pyrv/PenolPyrv_kinase-like_dom"/>
</dbReference>
<evidence type="ECO:0000256" key="12">
    <source>
        <dbReference type="ARBA" id="ARBA00023317"/>
    </source>
</evidence>
<dbReference type="Proteomes" id="UP001473424">
    <property type="component" value="Chromosome"/>
</dbReference>
<dbReference type="Pfam" id="PF00224">
    <property type="entry name" value="PK"/>
    <property type="match status" value="1"/>
</dbReference>
<evidence type="ECO:0000256" key="8">
    <source>
        <dbReference type="ARBA" id="ARBA00022777"/>
    </source>
</evidence>
<dbReference type="Gene3D" id="2.40.33.10">
    <property type="entry name" value="PK beta-barrel domain-like"/>
    <property type="match status" value="1"/>
</dbReference>
<dbReference type="SUPFAM" id="SSF51621">
    <property type="entry name" value="Phosphoenolpyruvate/pyruvate domain"/>
    <property type="match status" value="1"/>
</dbReference>
<dbReference type="InterPro" id="IPR015793">
    <property type="entry name" value="Pyrv_Knase_brl"/>
</dbReference>
<protein>
    <recommendedName>
        <fullName evidence="4 13">Pyruvate kinase</fullName>
        <ecNumber evidence="4 13">2.7.1.40</ecNumber>
    </recommendedName>
</protein>
<dbReference type="InterPro" id="IPR036918">
    <property type="entry name" value="Pyrv_Knase_C_sf"/>
</dbReference>
<comment type="cofactor">
    <cofactor evidence="1">
        <name>K(+)</name>
        <dbReference type="ChEBI" id="CHEBI:29103"/>
    </cofactor>
</comment>
<evidence type="ECO:0000256" key="9">
    <source>
        <dbReference type="ARBA" id="ARBA00022840"/>
    </source>
</evidence>
<comment type="catalytic activity">
    <reaction evidence="14">
        <text>pyruvate + ATP = phosphoenolpyruvate + ADP + H(+)</text>
        <dbReference type="Rhea" id="RHEA:18157"/>
        <dbReference type="ChEBI" id="CHEBI:15361"/>
        <dbReference type="ChEBI" id="CHEBI:15378"/>
        <dbReference type="ChEBI" id="CHEBI:30616"/>
        <dbReference type="ChEBI" id="CHEBI:58702"/>
        <dbReference type="ChEBI" id="CHEBI:456216"/>
        <dbReference type="EC" id="2.7.1.40"/>
    </reaction>
</comment>
<sequence length="468" mass="52030">MISIIKRTKCVTTLGPASNSADVIKQLIENGSICGRLNFSHGTHDEHLARVLMIREVSKQLNVPVAIMLDTRGPEVRTHTFTKGSVEIKKNEIITIIDNKEIIGTADKFSVNYGNLAKDIKVNDNLLVDDGKLTLKVTAVKDHTVICHALNTHTIKDRRAINIPNVKLSLPFISEKDRADLIFGCQQKVDYVAASFVCSEADIKEIRKVLDDNDGKHIQIIAKIESQLAVNNFDGILKESDAIMVARGDLGVEIPFEKVPFLEREWIKKCRTVNKPIIVATQMLDSMIDNPHPTRAEVTDVWVAMDWGTTCTMLSGESANGNYPVLSIAIMSKILVDAESHQEQSKIATDLLHTKDQLVAKTIKKIIEEKPQYLITNSQDSNYIRTIANAHLPVYIIPIVNNVIDYNKFAINFGIYTFLAAEGIPAELSNSSQLVKSISSTYIIPTKSKVLVVDINNNTNPFTTFIVK</sequence>
<evidence type="ECO:0000256" key="4">
    <source>
        <dbReference type="ARBA" id="ARBA00012142"/>
    </source>
</evidence>
<keyword evidence="7" id="KW-0547">Nucleotide-binding</keyword>
<keyword evidence="9" id="KW-0067">ATP-binding</keyword>
<dbReference type="NCBIfam" id="TIGR01064">
    <property type="entry name" value="pyruv_kin"/>
    <property type="match status" value="1"/>
</dbReference>
<dbReference type="PRINTS" id="PR01050">
    <property type="entry name" value="PYRUVTKNASE"/>
</dbReference>
<comment type="pathway">
    <text evidence="2 14">Carbohydrate degradation; glycolysis; pyruvate from D-glyceraldehyde 3-phosphate: step 5/5.</text>
</comment>
<keyword evidence="11 14" id="KW-0324">Glycolysis</keyword>
<organism evidence="16 17">
    <name type="scientific">Spiroplasma ixodetis</name>
    <dbReference type="NCBI Taxonomy" id="2141"/>
    <lineage>
        <taxon>Bacteria</taxon>
        <taxon>Bacillati</taxon>
        <taxon>Mycoplasmatota</taxon>
        <taxon>Mollicutes</taxon>
        <taxon>Entomoplasmatales</taxon>
        <taxon>Spiroplasmataceae</taxon>
        <taxon>Spiroplasma</taxon>
    </lineage>
</organism>
<name>A0ABM8JNM4_9MOLU</name>